<organism evidence="1 2">
    <name type="scientific">Chenggangzhangella methanolivorans</name>
    <dbReference type="NCBI Taxonomy" id="1437009"/>
    <lineage>
        <taxon>Bacteria</taxon>
        <taxon>Pseudomonadati</taxon>
        <taxon>Pseudomonadota</taxon>
        <taxon>Alphaproteobacteria</taxon>
        <taxon>Hyphomicrobiales</taxon>
        <taxon>Methylopilaceae</taxon>
        <taxon>Chenggangzhangella</taxon>
    </lineage>
</organism>
<protein>
    <submittedName>
        <fullName evidence="1">Uncharacterized protein</fullName>
    </submittedName>
</protein>
<dbReference type="AlphaFoldDB" id="A0A9E6RHG5"/>
<sequence>MDLAQRALKQARDFADVRAGTNEFLSPFGQAEINPSELGEYRRDIVHVAKMTQLFE</sequence>
<evidence type="ECO:0000313" key="2">
    <source>
        <dbReference type="Proteomes" id="UP000825701"/>
    </source>
</evidence>
<evidence type="ECO:0000313" key="1">
    <source>
        <dbReference type="EMBL" id="QZO01102.1"/>
    </source>
</evidence>
<accession>A0A9E6RHG5</accession>
<name>A0A9E6RHG5_9HYPH</name>
<gene>
    <name evidence="1" type="ORF">K6K41_05880</name>
</gene>
<reference evidence="1" key="1">
    <citation type="submission" date="2021-08" db="EMBL/GenBank/DDBJ databases">
        <authorList>
            <person name="Zhang H."/>
            <person name="Xu M."/>
            <person name="Yu Z."/>
            <person name="Yang L."/>
            <person name="Cai Y."/>
        </authorList>
    </citation>
    <scope>NUCLEOTIDE SEQUENCE</scope>
    <source>
        <strain evidence="1">CHL1</strain>
    </source>
</reference>
<dbReference type="KEGG" id="cmet:K6K41_05880"/>
<dbReference type="RefSeq" id="WP_261404329.1">
    <property type="nucleotide sequence ID" value="NZ_CP081869.1"/>
</dbReference>
<dbReference type="Proteomes" id="UP000825701">
    <property type="component" value="Chromosome"/>
</dbReference>
<proteinExistence type="predicted"/>
<dbReference type="EMBL" id="CP081869">
    <property type="protein sequence ID" value="QZO01102.1"/>
    <property type="molecule type" value="Genomic_DNA"/>
</dbReference>
<keyword evidence="2" id="KW-1185">Reference proteome</keyword>